<dbReference type="InterPro" id="IPR036691">
    <property type="entry name" value="Endo/exonu/phosph_ase_sf"/>
</dbReference>
<accession>A0A1B6K3Y9</accession>
<name>A0A1B6K3Y9_9HEMI</name>
<dbReference type="AlphaFoldDB" id="A0A1B6K3Y9"/>
<dbReference type="Gene3D" id="3.60.10.10">
    <property type="entry name" value="Endonuclease/exonuclease/phosphatase"/>
    <property type="match status" value="1"/>
</dbReference>
<feature type="non-terminal residue" evidence="1">
    <location>
        <position position="1"/>
    </location>
</feature>
<feature type="non-terminal residue" evidence="1">
    <location>
        <position position="103"/>
    </location>
</feature>
<dbReference type="EMBL" id="GECU01001823">
    <property type="protein sequence ID" value="JAT05884.1"/>
    <property type="molecule type" value="Transcribed_RNA"/>
</dbReference>
<reference evidence="1" key="1">
    <citation type="submission" date="2015-11" db="EMBL/GenBank/DDBJ databases">
        <title>De novo transcriptome assembly of four potential Pierce s Disease insect vectors from Arizona vineyards.</title>
        <authorList>
            <person name="Tassone E.E."/>
        </authorList>
    </citation>
    <scope>NUCLEOTIDE SEQUENCE</scope>
</reference>
<organism evidence="1">
    <name type="scientific">Homalodisca liturata</name>
    <dbReference type="NCBI Taxonomy" id="320908"/>
    <lineage>
        <taxon>Eukaryota</taxon>
        <taxon>Metazoa</taxon>
        <taxon>Ecdysozoa</taxon>
        <taxon>Arthropoda</taxon>
        <taxon>Hexapoda</taxon>
        <taxon>Insecta</taxon>
        <taxon>Pterygota</taxon>
        <taxon>Neoptera</taxon>
        <taxon>Paraneoptera</taxon>
        <taxon>Hemiptera</taxon>
        <taxon>Auchenorrhyncha</taxon>
        <taxon>Membracoidea</taxon>
        <taxon>Cicadellidae</taxon>
        <taxon>Cicadellinae</taxon>
        <taxon>Proconiini</taxon>
        <taxon>Homalodisca</taxon>
    </lineage>
</organism>
<gene>
    <name evidence="1" type="ORF">g.3932</name>
</gene>
<proteinExistence type="predicted"/>
<evidence type="ECO:0000313" key="1">
    <source>
        <dbReference type="EMBL" id="JAT05884.1"/>
    </source>
</evidence>
<sequence length="103" mass="11830">FFRDPIYQRRSKLTDATHGRRTMSKLQNQNSIRLLHQNAQSATNKLDEVQLMCEDLQTDVLVVTENGFNSKNIDRCKIPNFKLANSYCRQLSKGGGVAIFVRQ</sequence>
<protein>
    <submittedName>
        <fullName evidence="1">Uncharacterized protein</fullName>
    </submittedName>
</protein>